<sequence>MSRALHGGRSLGSAEVNSASAAIGQLDPTIEADWRERLLVSLPGAARR</sequence>
<gene>
    <name evidence="1" type="ORF">JJB09_02500</name>
</gene>
<name>A0A936YIH6_9HYPH</name>
<comment type="caution">
    <text evidence="1">The sequence shown here is derived from an EMBL/GenBank/DDBJ whole genome shotgun (WGS) entry which is preliminary data.</text>
</comment>
<reference evidence="1" key="1">
    <citation type="submission" date="2021-01" db="EMBL/GenBank/DDBJ databases">
        <title>Rhizobium sp. strain KVB221 16S ribosomal RNA gene Genome sequencing and assembly.</title>
        <authorList>
            <person name="Kang M."/>
        </authorList>
    </citation>
    <scope>NUCLEOTIDE SEQUENCE</scope>
    <source>
        <strain evidence="1">KVB221</strain>
    </source>
</reference>
<protein>
    <submittedName>
        <fullName evidence="1">Uncharacterized protein</fullName>
    </submittedName>
</protein>
<accession>A0A936YIH6</accession>
<organism evidence="1 2">
    <name type="scientific">Rhizobium setariae</name>
    <dbReference type="NCBI Taxonomy" id="2801340"/>
    <lineage>
        <taxon>Bacteria</taxon>
        <taxon>Pseudomonadati</taxon>
        <taxon>Pseudomonadota</taxon>
        <taxon>Alphaproteobacteria</taxon>
        <taxon>Hyphomicrobiales</taxon>
        <taxon>Rhizobiaceae</taxon>
        <taxon>Rhizobium/Agrobacterium group</taxon>
        <taxon>Rhizobium</taxon>
    </lineage>
</organism>
<dbReference type="RefSeq" id="WP_201652533.1">
    <property type="nucleotide sequence ID" value="NZ_JAEQNC010000001.1"/>
</dbReference>
<keyword evidence="2" id="KW-1185">Reference proteome</keyword>
<evidence type="ECO:0000313" key="2">
    <source>
        <dbReference type="Proteomes" id="UP000633219"/>
    </source>
</evidence>
<proteinExistence type="predicted"/>
<dbReference type="Proteomes" id="UP000633219">
    <property type="component" value="Unassembled WGS sequence"/>
</dbReference>
<evidence type="ECO:0000313" key="1">
    <source>
        <dbReference type="EMBL" id="MBL0370889.1"/>
    </source>
</evidence>
<dbReference type="AlphaFoldDB" id="A0A936YIH6"/>
<dbReference type="EMBL" id="JAEQNC010000001">
    <property type="protein sequence ID" value="MBL0370889.1"/>
    <property type="molecule type" value="Genomic_DNA"/>
</dbReference>